<dbReference type="PROSITE" id="PS00307">
    <property type="entry name" value="LECTIN_LEGUME_BETA"/>
    <property type="match status" value="1"/>
</dbReference>
<evidence type="ECO:0000259" key="3">
    <source>
        <dbReference type="Pfam" id="PF00139"/>
    </source>
</evidence>
<sequence length="385" mass="43408">MFVPTRRVGVQLAKFFRFFDSTSSFFNSRASDRISQANGNGSFRATTIFLSPSINNSKLSRSYKLTHPPHISISLSPLKSTQSSNPPPSPPPPSLQSLHAMGFVPVTLRTAVVFLCFFSAVAKFKTLNRTYPYFNNSMTTEAKAELILQNHAVLNQDALQVTPDSANPLVFGLQNQSGRVMFHQRFKLWDGDVNSNSAVASFNTSFLVNMFPNNGTPGEGLAFLIAPTIDIPQNSYGQYLGLTNATTDNQTSNGIVAVELDTVQQNFDIDKNHKYNGDEKIIRIYIAKQEGKDDPTPPMPENPIIERKLDLRTTVNQHSYFGFAASTGTLIQLNCVRRWNLTVTYIPEPKGPLMTIFYSALGFRWWWGWWRWRRISVTIYTRKGW</sequence>
<dbReference type="PANTHER" id="PTHR32401">
    <property type="entry name" value="CONCANAVALIN A-LIKE LECTIN FAMILY PROTEIN"/>
    <property type="match status" value="1"/>
</dbReference>
<dbReference type="PANTHER" id="PTHR32401:SF48">
    <property type="entry name" value="LEGUME LECTIN DOMAIN-CONTAINING PROTEIN"/>
    <property type="match status" value="1"/>
</dbReference>
<dbReference type="SUPFAM" id="SSF49899">
    <property type="entry name" value="Concanavalin A-like lectins/glucanases"/>
    <property type="match status" value="1"/>
</dbReference>
<gene>
    <name evidence="4" type="ORF">LSALG_LOCUS16326</name>
</gene>
<dbReference type="EMBL" id="OX465079">
    <property type="protein sequence ID" value="CAI9276339.1"/>
    <property type="molecule type" value="Genomic_DNA"/>
</dbReference>
<dbReference type="Gene3D" id="2.60.120.200">
    <property type="match status" value="2"/>
</dbReference>
<evidence type="ECO:0000256" key="2">
    <source>
        <dbReference type="ARBA" id="ARBA00022734"/>
    </source>
</evidence>
<dbReference type="CDD" id="cd06899">
    <property type="entry name" value="lectin_legume_LecRK_Arcelin_ConA"/>
    <property type="match status" value="1"/>
</dbReference>
<keyword evidence="2" id="KW-0430">Lectin</keyword>
<dbReference type="InterPro" id="IPR013320">
    <property type="entry name" value="ConA-like_dom_sf"/>
</dbReference>
<dbReference type="AlphaFoldDB" id="A0AA36DYH1"/>
<evidence type="ECO:0000313" key="5">
    <source>
        <dbReference type="Proteomes" id="UP001177003"/>
    </source>
</evidence>
<dbReference type="InterPro" id="IPR050258">
    <property type="entry name" value="Leguminous_Lectin"/>
</dbReference>
<feature type="domain" description="Legume lectin" evidence="3">
    <location>
        <begin position="274"/>
        <end position="346"/>
    </location>
</feature>
<dbReference type="InterPro" id="IPR019825">
    <property type="entry name" value="Lectin_legB_Mn/Ca_BS"/>
</dbReference>
<protein>
    <recommendedName>
        <fullName evidence="3">Legume lectin domain-containing protein</fullName>
    </recommendedName>
</protein>
<comment type="similarity">
    <text evidence="1">Belongs to the leguminous lectin family.</text>
</comment>
<accession>A0AA36DYH1</accession>
<dbReference type="Pfam" id="PF00139">
    <property type="entry name" value="Lectin_legB"/>
    <property type="match status" value="2"/>
</dbReference>
<dbReference type="GO" id="GO:0030246">
    <property type="term" value="F:carbohydrate binding"/>
    <property type="evidence" value="ECO:0007669"/>
    <property type="project" value="UniProtKB-KW"/>
</dbReference>
<evidence type="ECO:0000313" key="4">
    <source>
        <dbReference type="EMBL" id="CAI9276339.1"/>
    </source>
</evidence>
<dbReference type="Proteomes" id="UP001177003">
    <property type="component" value="Chromosome 3"/>
</dbReference>
<dbReference type="InterPro" id="IPR001220">
    <property type="entry name" value="Legume_lectin_dom"/>
</dbReference>
<organism evidence="4 5">
    <name type="scientific">Lactuca saligna</name>
    <name type="common">Willowleaf lettuce</name>
    <dbReference type="NCBI Taxonomy" id="75948"/>
    <lineage>
        <taxon>Eukaryota</taxon>
        <taxon>Viridiplantae</taxon>
        <taxon>Streptophyta</taxon>
        <taxon>Embryophyta</taxon>
        <taxon>Tracheophyta</taxon>
        <taxon>Spermatophyta</taxon>
        <taxon>Magnoliopsida</taxon>
        <taxon>eudicotyledons</taxon>
        <taxon>Gunneridae</taxon>
        <taxon>Pentapetalae</taxon>
        <taxon>asterids</taxon>
        <taxon>campanulids</taxon>
        <taxon>Asterales</taxon>
        <taxon>Asteraceae</taxon>
        <taxon>Cichorioideae</taxon>
        <taxon>Cichorieae</taxon>
        <taxon>Lactucinae</taxon>
        <taxon>Lactuca</taxon>
    </lineage>
</organism>
<reference evidence="4" key="1">
    <citation type="submission" date="2023-04" db="EMBL/GenBank/DDBJ databases">
        <authorList>
            <person name="Vijverberg K."/>
            <person name="Xiong W."/>
            <person name="Schranz E."/>
        </authorList>
    </citation>
    <scope>NUCLEOTIDE SEQUENCE</scope>
</reference>
<proteinExistence type="inferred from homology"/>
<feature type="domain" description="Legume lectin" evidence="3">
    <location>
        <begin position="132"/>
        <end position="273"/>
    </location>
</feature>
<keyword evidence="5" id="KW-1185">Reference proteome</keyword>
<evidence type="ECO:0000256" key="1">
    <source>
        <dbReference type="ARBA" id="ARBA00007606"/>
    </source>
</evidence>
<name>A0AA36DYH1_LACSI</name>